<dbReference type="EMBL" id="SELW01000101">
    <property type="protein sequence ID" value="TID30856.1"/>
    <property type="molecule type" value="Genomic_DNA"/>
</dbReference>
<organism evidence="3 4">
    <name type="scientific">Pichia inconspicua</name>
    <dbReference type="NCBI Taxonomy" id="52247"/>
    <lineage>
        <taxon>Eukaryota</taxon>
        <taxon>Fungi</taxon>
        <taxon>Dikarya</taxon>
        <taxon>Ascomycota</taxon>
        <taxon>Saccharomycotina</taxon>
        <taxon>Pichiomycetes</taxon>
        <taxon>Pichiales</taxon>
        <taxon>Pichiaceae</taxon>
        <taxon>Pichia</taxon>
    </lineage>
</organism>
<dbReference type="GO" id="GO:0006446">
    <property type="term" value="P:regulation of translational initiation"/>
    <property type="evidence" value="ECO:0007669"/>
    <property type="project" value="TreeGrafter"/>
</dbReference>
<dbReference type="AlphaFoldDB" id="A0A4T0X5U6"/>
<evidence type="ECO:0000259" key="2">
    <source>
        <dbReference type="Pfam" id="PF01205"/>
    </source>
</evidence>
<name>A0A4T0X5U6_9ASCO</name>
<dbReference type="InterPro" id="IPR036956">
    <property type="entry name" value="Impact_N_sf"/>
</dbReference>
<dbReference type="OrthoDB" id="69641at2759"/>
<dbReference type="InterPro" id="IPR001498">
    <property type="entry name" value="Impact_N"/>
</dbReference>
<keyword evidence="4" id="KW-1185">Reference proteome</keyword>
<protein>
    <recommendedName>
        <fullName evidence="2">Impact N-terminal domain-containing protein</fullName>
    </recommendedName>
</protein>
<dbReference type="PANTHER" id="PTHR16301">
    <property type="entry name" value="IMPACT-RELATED"/>
    <property type="match status" value="1"/>
</dbReference>
<reference evidence="3 4" key="1">
    <citation type="journal article" date="2019" name="Front. Genet.">
        <title>Whole-Genome Sequencing of the Opportunistic Yeast Pathogen Candida inconspicua Uncovers Its Hybrid Origin.</title>
        <authorList>
            <person name="Mixao V."/>
            <person name="Hansen A.P."/>
            <person name="Saus E."/>
            <person name="Boekhout T."/>
            <person name="Lass-Florl C."/>
            <person name="Gabaldon T."/>
        </authorList>
    </citation>
    <scope>NUCLEOTIDE SEQUENCE [LARGE SCALE GENOMIC DNA]</scope>
    <source>
        <strain evidence="3 4">CBS 180</strain>
    </source>
</reference>
<dbReference type="GO" id="GO:0005737">
    <property type="term" value="C:cytoplasm"/>
    <property type="evidence" value="ECO:0007669"/>
    <property type="project" value="TreeGrafter"/>
</dbReference>
<dbReference type="Gene3D" id="3.30.230.30">
    <property type="entry name" value="Impact, N-terminal domain"/>
    <property type="match status" value="1"/>
</dbReference>
<dbReference type="PANTHER" id="PTHR16301:SF17">
    <property type="entry name" value="IMPACT FAMILY MEMBER YDL177C"/>
    <property type="match status" value="1"/>
</dbReference>
<comment type="similarity">
    <text evidence="1">Belongs to the IMPACT family.</text>
</comment>
<dbReference type="Pfam" id="PF01205">
    <property type="entry name" value="Impact_N"/>
    <property type="match status" value="1"/>
</dbReference>
<sequence length="158" mass="17556">MRPITSSTVHVLKKSKFRGFCVPIQNGSEVPNLLRQICGLDKNIPKASHPTMYAWKTANSNPDCSPILNKLINLNQGFNDCNEGGAGLRILGMLDRIHLVNILVVVTRWYGGTPLGPARFKCISDAGLDALREAGFMDFKSTVRDKTWIDCLNVDQKR</sequence>
<evidence type="ECO:0000256" key="1">
    <source>
        <dbReference type="ARBA" id="ARBA00007665"/>
    </source>
</evidence>
<dbReference type="InterPro" id="IPR023582">
    <property type="entry name" value="Impact"/>
</dbReference>
<evidence type="ECO:0000313" key="3">
    <source>
        <dbReference type="EMBL" id="TID30856.1"/>
    </source>
</evidence>
<dbReference type="PROSITE" id="PS00910">
    <property type="entry name" value="UPF0029"/>
    <property type="match status" value="1"/>
</dbReference>
<proteinExistence type="inferred from homology"/>
<accession>A0A4T0X5U6</accession>
<dbReference type="InterPro" id="IPR020568">
    <property type="entry name" value="Ribosomal_Su5_D2-typ_SF"/>
</dbReference>
<dbReference type="SUPFAM" id="SSF54211">
    <property type="entry name" value="Ribosomal protein S5 domain 2-like"/>
    <property type="match status" value="1"/>
</dbReference>
<dbReference type="Proteomes" id="UP000307173">
    <property type="component" value="Unassembled WGS sequence"/>
</dbReference>
<dbReference type="STRING" id="52247.A0A4T0X5U6"/>
<evidence type="ECO:0000313" key="4">
    <source>
        <dbReference type="Proteomes" id="UP000307173"/>
    </source>
</evidence>
<dbReference type="GO" id="GO:0140469">
    <property type="term" value="P:GCN2-mediated signaling"/>
    <property type="evidence" value="ECO:0007669"/>
    <property type="project" value="TreeGrafter"/>
</dbReference>
<comment type="caution">
    <text evidence="3">The sequence shown here is derived from an EMBL/GenBank/DDBJ whole genome shotgun (WGS) entry which is preliminary data.</text>
</comment>
<feature type="domain" description="Impact N-terminal" evidence="2">
    <location>
        <begin position="13"/>
        <end position="130"/>
    </location>
</feature>
<dbReference type="InterPro" id="IPR020569">
    <property type="entry name" value="UPF0029_Impact_CS"/>
</dbReference>
<gene>
    <name evidence="3" type="ORF">CANINC_000545</name>
</gene>